<comment type="caution">
    <text evidence="1">The sequence shown here is derived from an EMBL/GenBank/DDBJ whole genome shotgun (WGS) entry which is preliminary data.</text>
</comment>
<proteinExistence type="predicted"/>
<evidence type="ECO:0000313" key="2">
    <source>
        <dbReference type="Proteomes" id="UP000317316"/>
    </source>
</evidence>
<dbReference type="GO" id="GO:0003677">
    <property type="term" value="F:DNA binding"/>
    <property type="evidence" value="ECO:0007669"/>
    <property type="project" value="UniProtKB-KW"/>
</dbReference>
<gene>
    <name evidence="1" type="ORF">FG382_16670</name>
</gene>
<name>A0A544SZW3_9BACI</name>
<keyword evidence="2" id="KW-1185">Reference proteome</keyword>
<evidence type="ECO:0000313" key="1">
    <source>
        <dbReference type="EMBL" id="TQR10700.1"/>
    </source>
</evidence>
<dbReference type="OrthoDB" id="2737532at2"/>
<dbReference type="EMBL" id="VDGH01000010">
    <property type="protein sequence ID" value="TQR10700.1"/>
    <property type="molecule type" value="Genomic_DNA"/>
</dbReference>
<dbReference type="Proteomes" id="UP000317316">
    <property type="component" value="Unassembled WGS sequence"/>
</dbReference>
<reference evidence="1 2" key="1">
    <citation type="submission" date="2019-05" db="EMBL/GenBank/DDBJ databases">
        <title>Psychrobacillus vulpis sp. nov., a new species isolated from feces of a red fox that inhabits in The Tablas de Daimiel Natural Park, Albacete, Spain.</title>
        <authorList>
            <person name="Rodriguez M."/>
            <person name="Reina J.C."/>
            <person name="Bejar V."/>
            <person name="Llamas I."/>
        </authorList>
    </citation>
    <scope>NUCLEOTIDE SEQUENCE [LARGE SCALE GENOMIC DNA]</scope>
    <source>
        <strain evidence="1 2">NEAU-3TGS17</strain>
    </source>
</reference>
<dbReference type="AlphaFoldDB" id="A0A544SZW3"/>
<organism evidence="1 2">
    <name type="scientific">Psychrobacillus lasiicapitis</name>
    <dbReference type="NCBI Taxonomy" id="1636719"/>
    <lineage>
        <taxon>Bacteria</taxon>
        <taxon>Bacillati</taxon>
        <taxon>Bacillota</taxon>
        <taxon>Bacilli</taxon>
        <taxon>Bacillales</taxon>
        <taxon>Bacillaceae</taxon>
        <taxon>Psychrobacillus</taxon>
    </lineage>
</organism>
<keyword evidence="1" id="KW-0238">DNA-binding</keyword>
<accession>A0A544SZW3</accession>
<protein>
    <submittedName>
        <fullName evidence="1">DNA-binding protein</fullName>
    </submittedName>
</protein>
<dbReference type="RefSeq" id="WP_142540020.1">
    <property type="nucleotide sequence ID" value="NZ_BMIE01000008.1"/>
</dbReference>
<sequence>MEQPLNNFNSTTLEVELKNLIITTLDQVIKEYQPKTSEWMSLKEGAKYAGVSYNSFIKFRVMGLKVSEIDGIKRVSKKVIDNFLNEHSC</sequence>